<dbReference type="PROSITE" id="PS00687">
    <property type="entry name" value="ALDEHYDE_DEHYDR_GLU"/>
    <property type="match status" value="1"/>
</dbReference>
<gene>
    <name evidence="6" type="ORF">BG61_18985</name>
</gene>
<dbReference type="FunFam" id="3.40.605.10:FF:000007">
    <property type="entry name" value="NAD/NADP-dependent betaine aldehyde dehydrogenase"/>
    <property type="match status" value="1"/>
</dbReference>
<dbReference type="PANTHER" id="PTHR11699">
    <property type="entry name" value="ALDEHYDE DEHYDROGENASE-RELATED"/>
    <property type="match status" value="1"/>
</dbReference>
<feature type="domain" description="Aldehyde dehydrogenase" evidence="5">
    <location>
        <begin position="16"/>
        <end position="472"/>
    </location>
</feature>
<protein>
    <submittedName>
        <fullName evidence="6">Aldehyde dehydrogenase</fullName>
    </submittedName>
</protein>
<reference evidence="6 7" key="1">
    <citation type="submission" date="2014-03" db="EMBL/GenBank/DDBJ databases">
        <title>Draft Genome Sequences of Four Burkholderia Strains.</title>
        <authorList>
            <person name="Liu X.Y."/>
            <person name="Li C.X."/>
            <person name="Xu J.H."/>
        </authorList>
    </citation>
    <scope>NUCLEOTIDE SEQUENCE [LARGE SCALE GENOMIC DNA]</scope>
    <source>
        <strain evidence="6 7">DSM 50014</strain>
    </source>
</reference>
<proteinExistence type="inferred from homology"/>
<dbReference type="SUPFAM" id="SSF53720">
    <property type="entry name" value="ALDH-like"/>
    <property type="match status" value="1"/>
</dbReference>
<dbReference type="Gene3D" id="3.40.605.10">
    <property type="entry name" value="Aldehyde Dehydrogenase, Chain A, domain 1"/>
    <property type="match status" value="1"/>
</dbReference>
<name>A0A069PTU0_9BURK</name>
<evidence type="ECO:0000313" key="7">
    <source>
        <dbReference type="Proteomes" id="UP000027466"/>
    </source>
</evidence>
<evidence type="ECO:0000313" key="6">
    <source>
        <dbReference type="EMBL" id="KDR44158.1"/>
    </source>
</evidence>
<dbReference type="Gene3D" id="3.40.309.10">
    <property type="entry name" value="Aldehyde Dehydrogenase, Chain A, domain 2"/>
    <property type="match status" value="1"/>
</dbReference>
<evidence type="ECO:0000256" key="4">
    <source>
        <dbReference type="RuleBase" id="RU003345"/>
    </source>
</evidence>
<dbReference type="InterPro" id="IPR029510">
    <property type="entry name" value="Ald_DH_CS_GLU"/>
</dbReference>
<evidence type="ECO:0000256" key="2">
    <source>
        <dbReference type="ARBA" id="ARBA00023002"/>
    </source>
</evidence>
<feature type="active site" evidence="3">
    <location>
        <position position="247"/>
    </location>
</feature>
<dbReference type="InterPro" id="IPR016162">
    <property type="entry name" value="Ald_DH_N"/>
</dbReference>
<accession>A0A069PTU0</accession>
<dbReference type="Pfam" id="PF00171">
    <property type="entry name" value="Aldedh"/>
    <property type="match status" value="1"/>
</dbReference>
<dbReference type="InterPro" id="IPR016163">
    <property type="entry name" value="Ald_DH_C"/>
</dbReference>
<dbReference type="InterPro" id="IPR016161">
    <property type="entry name" value="Ald_DH/histidinol_DH"/>
</dbReference>
<organism evidence="6 7">
    <name type="scientific">Caballeronia glathei</name>
    <dbReference type="NCBI Taxonomy" id="60547"/>
    <lineage>
        <taxon>Bacteria</taxon>
        <taxon>Pseudomonadati</taxon>
        <taxon>Pseudomonadota</taxon>
        <taxon>Betaproteobacteria</taxon>
        <taxon>Burkholderiales</taxon>
        <taxon>Burkholderiaceae</taxon>
        <taxon>Caballeronia</taxon>
    </lineage>
</organism>
<dbReference type="FunFam" id="3.40.309.10:FF:000012">
    <property type="entry name" value="Betaine aldehyde dehydrogenase"/>
    <property type="match status" value="1"/>
</dbReference>
<evidence type="ECO:0000256" key="3">
    <source>
        <dbReference type="PROSITE-ProRule" id="PRU10007"/>
    </source>
</evidence>
<evidence type="ECO:0000256" key="1">
    <source>
        <dbReference type="ARBA" id="ARBA00009986"/>
    </source>
</evidence>
<dbReference type="STRING" id="60547.GCA_000751215_04274"/>
<dbReference type="Proteomes" id="UP000027466">
    <property type="component" value="Unassembled WGS sequence"/>
</dbReference>
<dbReference type="InterPro" id="IPR015590">
    <property type="entry name" value="Aldehyde_DH_dom"/>
</dbReference>
<keyword evidence="7" id="KW-1185">Reference proteome</keyword>
<dbReference type="AlphaFoldDB" id="A0A069PTU0"/>
<comment type="caution">
    <text evidence="6">The sequence shown here is derived from an EMBL/GenBank/DDBJ whole genome shotgun (WGS) entry which is preliminary data.</text>
</comment>
<evidence type="ECO:0000259" key="5">
    <source>
        <dbReference type="Pfam" id="PF00171"/>
    </source>
</evidence>
<dbReference type="EMBL" id="JFHC01000003">
    <property type="protein sequence ID" value="KDR44158.1"/>
    <property type="molecule type" value="Genomic_DNA"/>
</dbReference>
<dbReference type="GO" id="GO:0016620">
    <property type="term" value="F:oxidoreductase activity, acting on the aldehyde or oxo group of donors, NAD or NADP as acceptor"/>
    <property type="evidence" value="ECO:0007669"/>
    <property type="project" value="InterPro"/>
</dbReference>
<comment type="similarity">
    <text evidence="1 4">Belongs to the aldehyde dehydrogenase family.</text>
</comment>
<sequence length="476" mass="50920">MERVMNYIGGRSVEPSTGEYIDKVDPRTNRKQKEVASSGPQDVDMAVAAAAAALPAWRDMRPSGRGRILVDIARSVRNSALRLGDIERAETGKPGREMAQLIDLTAQYLEFYGGIVNTMDGDVINVGPDYHVYTRRDPFGVVGIILPWNAPLHQAARAIAPALATGNTIVAKPSEFTSGSLVEFGKLAEEAGLPAGVLNVVLGVGPVVGPAMVSNPAVRKISFTGSVRAGQELGKLAAERILPLTLELGGKSANIVFADADLDAAAEGSTTAFTWNSGQWCAAGTRLLVEERIYDRFVEKLLAYVAALRFGPEDEASYGAITTRAQYEKIQAFFEIARRDGLTPATGGKVASGPAFGDGWFIEPTVYAGVTNDMQIAREEVFGPVLSVIRFRDEADAVRIANDSVFGLSAGIWSRDIGRVHRVAAQLEAGRIVVNEYGGGFVQTPTGGYKSSGYGREQGVEALGHYTQLKSVIIRL</sequence>
<keyword evidence="2 4" id="KW-0560">Oxidoreductase</keyword>